<organism evidence="2 3">
    <name type="scientific">Streptomyces maoxianensis</name>
    <dbReference type="NCBI Taxonomy" id="1459942"/>
    <lineage>
        <taxon>Bacteria</taxon>
        <taxon>Bacillati</taxon>
        <taxon>Actinomycetota</taxon>
        <taxon>Actinomycetes</taxon>
        <taxon>Kitasatosporales</taxon>
        <taxon>Streptomycetaceae</taxon>
        <taxon>Streptomyces</taxon>
    </lineage>
</organism>
<dbReference type="RefSeq" id="WP_381198427.1">
    <property type="nucleotide sequence ID" value="NZ_JBHSFE010000016.1"/>
</dbReference>
<feature type="region of interest" description="Disordered" evidence="1">
    <location>
        <begin position="1"/>
        <end position="22"/>
    </location>
</feature>
<reference evidence="3" key="1">
    <citation type="journal article" date="2019" name="Int. J. Syst. Evol. Microbiol.">
        <title>The Global Catalogue of Microorganisms (GCM) 10K type strain sequencing project: providing services to taxonomists for standard genome sequencing and annotation.</title>
        <authorList>
            <consortium name="The Broad Institute Genomics Platform"/>
            <consortium name="The Broad Institute Genome Sequencing Center for Infectious Disease"/>
            <person name="Wu L."/>
            <person name="Ma J."/>
        </authorList>
    </citation>
    <scope>NUCLEOTIDE SEQUENCE [LARGE SCALE GENOMIC DNA]</scope>
    <source>
        <strain evidence="3">CGMCC 4.7139</strain>
    </source>
</reference>
<protein>
    <recommendedName>
        <fullName evidence="4">Helix-turn-helix domain-containing protein</fullName>
    </recommendedName>
</protein>
<evidence type="ECO:0000313" key="3">
    <source>
        <dbReference type="Proteomes" id="UP001595993"/>
    </source>
</evidence>
<keyword evidence="3" id="KW-1185">Reference proteome</keyword>
<proteinExistence type="predicted"/>
<name>A0ABV9GB95_9ACTN</name>
<dbReference type="Proteomes" id="UP001595993">
    <property type="component" value="Unassembled WGS sequence"/>
</dbReference>
<evidence type="ECO:0008006" key="4">
    <source>
        <dbReference type="Google" id="ProtNLM"/>
    </source>
</evidence>
<evidence type="ECO:0000313" key="2">
    <source>
        <dbReference type="EMBL" id="MFC4610433.1"/>
    </source>
</evidence>
<comment type="caution">
    <text evidence="2">The sequence shown here is derived from an EMBL/GenBank/DDBJ whole genome shotgun (WGS) entry which is preliminary data.</text>
</comment>
<dbReference type="EMBL" id="JBHSFE010000016">
    <property type="protein sequence ID" value="MFC4610433.1"/>
    <property type="molecule type" value="Genomic_DNA"/>
</dbReference>
<sequence length="176" mass="19767">MQQRGRRPAVSSTAGKRRQIEPQIPVQDIIDRYVVDGETAREIADGYGLNERYVFRLLERHDIPRRGRRKALALSNAEIARRYLEGRVEIRAMAAELGVSRHTIAKRLDEARVKRSVGYRGRDLPDAEIAARNGAGESARALAAEFGVSHSTILKRVARQREAKPQRTNSGAQSTR</sequence>
<dbReference type="Gene3D" id="1.10.10.60">
    <property type="entry name" value="Homeodomain-like"/>
    <property type="match status" value="1"/>
</dbReference>
<feature type="compositionally biased region" description="Polar residues" evidence="1">
    <location>
        <begin position="166"/>
        <end position="176"/>
    </location>
</feature>
<gene>
    <name evidence="2" type="ORF">ACFO9E_21885</name>
</gene>
<accession>A0ABV9GB95</accession>
<evidence type="ECO:0000256" key="1">
    <source>
        <dbReference type="SAM" id="MobiDB-lite"/>
    </source>
</evidence>
<feature type="region of interest" description="Disordered" evidence="1">
    <location>
        <begin position="157"/>
        <end position="176"/>
    </location>
</feature>